<dbReference type="Proteomes" id="UP000183810">
    <property type="component" value="Chromosome"/>
</dbReference>
<reference evidence="1" key="1">
    <citation type="submission" date="2016-11" db="EMBL/GenBank/DDBJ databases">
        <authorList>
            <person name="Jaros S."/>
            <person name="Januszkiewicz K."/>
            <person name="Wedrychowicz H."/>
        </authorList>
    </citation>
    <scope>NUCLEOTIDE SEQUENCE [LARGE SCALE GENOMIC DNA]</scope>
    <source>
        <strain evidence="1">Y48</strain>
    </source>
</reference>
<evidence type="ECO:0000313" key="1">
    <source>
        <dbReference type="EMBL" id="APE33607.1"/>
    </source>
</evidence>
<sequence>MIAPVIPPQSTLQELVHGPLAATRSIGPADDNLVIGTCTVGDSGRILDKITFAALDFNSGTRLELTCLDAGVLLARPVPDGATAVTEGGYFRVPYRLRRRVSLSIGHRALLIGHRSHRALLIHPPAALDLLCAPSLQLMTEGAR</sequence>
<dbReference type="OrthoDB" id="3694660at2"/>
<dbReference type="AlphaFoldDB" id="A0A1J0VNP1"/>
<dbReference type="KEGG" id="nsl:BOX37_06070"/>
<gene>
    <name evidence="1" type="ORF">BOX37_06070</name>
</gene>
<evidence type="ECO:0000313" key="2">
    <source>
        <dbReference type="Proteomes" id="UP000183810"/>
    </source>
</evidence>
<accession>A0A1J0VNP1</accession>
<keyword evidence="2" id="KW-1185">Reference proteome</keyword>
<protein>
    <submittedName>
        <fullName evidence="1">Uncharacterized protein</fullName>
    </submittedName>
</protein>
<proteinExistence type="predicted"/>
<organism evidence="1 2">
    <name type="scientific">Nocardia mangyaensis</name>
    <dbReference type="NCBI Taxonomy" id="2213200"/>
    <lineage>
        <taxon>Bacteria</taxon>
        <taxon>Bacillati</taxon>
        <taxon>Actinomycetota</taxon>
        <taxon>Actinomycetes</taxon>
        <taxon>Mycobacteriales</taxon>
        <taxon>Nocardiaceae</taxon>
        <taxon>Nocardia</taxon>
    </lineage>
</organism>
<dbReference type="RefSeq" id="WP_071926792.1">
    <property type="nucleotide sequence ID" value="NZ_CP018082.1"/>
</dbReference>
<name>A0A1J0VNP1_9NOCA</name>
<dbReference type="EMBL" id="CP018082">
    <property type="protein sequence ID" value="APE33607.1"/>
    <property type="molecule type" value="Genomic_DNA"/>
</dbReference>